<gene>
    <name evidence="1" type="ORF">Pma05_77320</name>
</gene>
<accession>A0ABQ4F2N6</accession>
<proteinExistence type="predicted"/>
<dbReference type="InterPro" id="IPR029058">
    <property type="entry name" value="AB_hydrolase_fold"/>
</dbReference>
<dbReference type="RefSeq" id="WP_203862448.1">
    <property type="nucleotide sequence ID" value="NZ_BAAAZQ010000035.1"/>
</dbReference>
<dbReference type="SUPFAM" id="SSF53474">
    <property type="entry name" value="alpha/beta-Hydrolases"/>
    <property type="match status" value="1"/>
</dbReference>
<sequence>MAFSVVLISSPFLGPAVWAPVASVLRSDFGVASTVAASPDLVASSPEAVLAAIEKGLPDADDVVLVPHSNAGLYIPAIVATRPVRGAVFVDAVLPPARGDAPVAPAGLRDMLRDRVDLDGNLPPWTRWWPEEAVAGLFPDAKTRARVEAEQARVPFEYLTARVDLPDGWDVVSAGYLSFGDTYADEREDARARGWPVHTMLGNHLHMLRDPAGVAAKIMELANAF</sequence>
<organism evidence="1 2">
    <name type="scientific">Plantactinospora mayteni</name>
    <dbReference type="NCBI Taxonomy" id="566021"/>
    <lineage>
        <taxon>Bacteria</taxon>
        <taxon>Bacillati</taxon>
        <taxon>Actinomycetota</taxon>
        <taxon>Actinomycetes</taxon>
        <taxon>Micromonosporales</taxon>
        <taxon>Micromonosporaceae</taxon>
        <taxon>Plantactinospora</taxon>
    </lineage>
</organism>
<protein>
    <recommendedName>
        <fullName evidence="3">Alpha/beta hydrolase</fullName>
    </recommendedName>
</protein>
<evidence type="ECO:0000313" key="1">
    <source>
        <dbReference type="EMBL" id="GIH01160.1"/>
    </source>
</evidence>
<reference evidence="1 2" key="1">
    <citation type="submission" date="2021-01" db="EMBL/GenBank/DDBJ databases">
        <title>Whole genome shotgun sequence of Plantactinospora mayteni NBRC 109088.</title>
        <authorList>
            <person name="Komaki H."/>
            <person name="Tamura T."/>
        </authorList>
    </citation>
    <scope>NUCLEOTIDE SEQUENCE [LARGE SCALE GENOMIC DNA]</scope>
    <source>
        <strain evidence="1 2">NBRC 109088</strain>
    </source>
</reference>
<keyword evidence="2" id="KW-1185">Reference proteome</keyword>
<dbReference type="Proteomes" id="UP000621500">
    <property type="component" value="Unassembled WGS sequence"/>
</dbReference>
<name>A0ABQ4F2N6_9ACTN</name>
<dbReference type="EMBL" id="BONX01000065">
    <property type="protein sequence ID" value="GIH01160.1"/>
    <property type="molecule type" value="Genomic_DNA"/>
</dbReference>
<evidence type="ECO:0000313" key="2">
    <source>
        <dbReference type="Proteomes" id="UP000621500"/>
    </source>
</evidence>
<comment type="caution">
    <text evidence="1">The sequence shown here is derived from an EMBL/GenBank/DDBJ whole genome shotgun (WGS) entry which is preliminary data.</text>
</comment>
<evidence type="ECO:0008006" key="3">
    <source>
        <dbReference type="Google" id="ProtNLM"/>
    </source>
</evidence>
<dbReference type="Gene3D" id="3.40.50.1820">
    <property type="entry name" value="alpha/beta hydrolase"/>
    <property type="match status" value="1"/>
</dbReference>